<dbReference type="GO" id="GO:0005886">
    <property type="term" value="C:plasma membrane"/>
    <property type="evidence" value="ECO:0007669"/>
    <property type="project" value="UniProtKB-SubCell"/>
</dbReference>
<feature type="domain" description="CNNM transmembrane" evidence="14">
    <location>
        <begin position="3"/>
        <end position="207"/>
    </location>
</feature>
<keyword evidence="5" id="KW-0677">Repeat</keyword>
<keyword evidence="4 10" id="KW-0812">Transmembrane</keyword>
<feature type="transmembrane region" description="Helical" evidence="12">
    <location>
        <begin position="62"/>
        <end position="82"/>
    </location>
</feature>
<reference evidence="15 16" key="1">
    <citation type="journal article" date="2014" name="Int. J. Syst. Evol. Microbiol.">
        <title>Complete genome sequence of Corynebacterium casei LMG S-19264T (=DSM 44701T), isolated from a smear-ripened cheese.</title>
        <authorList>
            <consortium name="US DOE Joint Genome Institute (JGI-PGF)"/>
            <person name="Walter F."/>
            <person name="Albersmeier A."/>
            <person name="Kalinowski J."/>
            <person name="Ruckert C."/>
        </authorList>
    </citation>
    <scope>NUCLEOTIDE SEQUENCE [LARGE SCALE GENOMIC DNA]</scope>
    <source>
        <strain evidence="15 16">CGMCC 1.15286</strain>
    </source>
</reference>
<dbReference type="PANTHER" id="PTHR43099:SF2">
    <property type="entry name" value="UPF0053 PROTEIN YRKA"/>
    <property type="match status" value="1"/>
</dbReference>
<dbReference type="Pfam" id="PF00571">
    <property type="entry name" value="CBS"/>
    <property type="match status" value="2"/>
</dbReference>
<dbReference type="PROSITE" id="PS51846">
    <property type="entry name" value="CNNM"/>
    <property type="match status" value="1"/>
</dbReference>
<evidence type="ECO:0000256" key="8">
    <source>
        <dbReference type="ARBA" id="ARBA00023136"/>
    </source>
</evidence>
<dbReference type="InterPro" id="IPR016169">
    <property type="entry name" value="FAD-bd_PCMH_sub2"/>
</dbReference>
<dbReference type="InterPro" id="IPR046342">
    <property type="entry name" value="CBS_dom_sf"/>
</dbReference>
<keyword evidence="7 9" id="KW-0129">CBS domain</keyword>
<dbReference type="EMBL" id="BMHY01000012">
    <property type="protein sequence ID" value="GGG83837.1"/>
    <property type="molecule type" value="Genomic_DNA"/>
</dbReference>
<evidence type="ECO:0000256" key="1">
    <source>
        <dbReference type="ARBA" id="ARBA00004651"/>
    </source>
</evidence>
<feature type="transmembrane region" description="Helical" evidence="12">
    <location>
        <begin position="6"/>
        <end position="30"/>
    </location>
</feature>
<feature type="transmembrane region" description="Helical" evidence="12">
    <location>
        <begin position="102"/>
        <end position="124"/>
    </location>
</feature>
<keyword evidence="16" id="KW-1185">Reference proteome</keyword>
<dbReference type="InterPro" id="IPR005170">
    <property type="entry name" value="Transptr-assoc_dom"/>
</dbReference>
<dbReference type="PROSITE" id="PS51371">
    <property type="entry name" value="CBS"/>
    <property type="match status" value="2"/>
</dbReference>
<dbReference type="Gene3D" id="3.30.465.10">
    <property type="match status" value="1"/>
</dbReference>
<feature type="transmembrane region" description="Helical" evidence="12">
    <location>
        <begin position="145"/>
        <end position="170"/>
    </location>
</feature>
<dbReference type="GO" id="GO:0050660">
    <property type="term" value="F:flavin adenine dinucleotide binding"/>
    <property type="evidence" value="ECO:0007669"/>
    <property type="project" value="InterPro"/>
</dbReference>
<dbReference type="PANTHER" id="PTHR43099">
    <property type="entry name" value="UPF0053 PROTEIN YRKA"/>
    <property type="match status" value="1"/>
</dbReference>
<dbReference type="Pfam" id="PF03471">
    <property type="entry name" value="CorC_HlyC"/>
    <property type="match status" value="1"/>
</dbReference>
<feature type="region of interest" description="Disordered" evidence="11">
    <location>
        <begin position="431"/>
        <end position="460"/>
    </location>
</feature>
<dbReference type="SUPFAM" id="SSF54631">
    <property type="entry name" value="CBS-domain pair"/>
    <property type="match status" value="1"/>
</dbReference>
<comment type="caution">
    <text evidence="15">The sequence shown here is derived from an EMBL/GenBank/DDBJ whole genome shotgun (WGS) entry which is preliminary data.</text>
</comment>
<comment type="subcellular location">
    <subcellularLocation>
        <location evidence="1">Cell membrane</location>
        <topology evidence="1">Multi-pass membrane protein</topology>
    </subcellularLocation>
</comment>
<evidence type="ECO:0000256" key="4">
    <source>
        <dbReference type="ARBA" id="ARBA00022692"/>
    </source>
</evidence>
<feature type="domain" description="CBS" evidence="13">
    <location>
        <begin position="226"/>
        <end position="286"/>
    </location>
</feature>
<dbReference type="SUPFAM" id="SSF56176">
    <property type="entry name" value="FAD-binding/transporter-associated domain-like"/>
    <property type="match status" value="1"/>
</dbReference>
<evidence type="ECO:0000256" key="7">
    <source>
        <dbReference type="ARBA" id="ARBA00023122"/>
    </source>
</evidence>
<evidence type="ECO:0000256" key="9">
    <source>
        <dbReference type="PROSITE-ProRule" id="PRU00703"/>
    </source>
</evidence>
<organism evidence="15 16">
    <name type="scientific">Paenibacillus radicis</name>
    <name type="common">ex Gao et al. 2016</name>
    <dbReference type="NCBI Taxonomy" id="1737354"/>
    <lineage>
        <taxon>Bacteria</taxon>
        <taxon>Bacillati</taxon>
        <taxon>Bacillota</taxon>
        <taxon>Bacilli</taxon>
        <taxon>Bacillales</taxon>
        <taxon>Paenibacillaceae</taxon>
        <taxon>Paenibacillus</taxon>
    </lineage>
</organism>
<dbReference type="Pfam" id="PF01595">
    <property type="entry name" value="CNNM"/>
    <property type="match status" value="1"/>
</dbReference>
<evidence type="ECO:0000313" key="16">
    <source>
        <dbReference type="Proteomes" id="UP000600247"/>
    </source>
</evidence>
<dbReference type="Proteomes" id="UP000600247">
    <property type="component" value="Unassembled WGS sequence"/>
</dbReference>
<dbReference type="CDD" id="cd04590">
    <property type="entry name" value="CBS_pair_CorC_HlyC_assoc"/>
    <property type="match status" value="1"/>
</dbReference>
<accession>A0A917HN50</accession>
<keyword evidence="8 10" id="KW-0472">Membrane</keyword>
<gene>
    <name evidence="15" type="ORF">GCM10010918_46950</name>
</gene>
<evidence type="ECO:0000256" key="6">
    <source>
        <dbReference type="ARBA" id="ARBA00022989"/>
    </source>
</evidence>
<keyword evidence="6 10" id="KW-1133">Transmembrane helix</keyword>
<dbReference type="AlphaFoldDB" id="A0A917HN50"/>
<dbReference type="Gene3D" id="3.10.580.10">
    <property type="entry name" value="CBS-domain"/>
    <property type="match status" value="1"/>
</dbReference>
<dbReference type="InterPro" id="IPR036318">
    <property type="entry name" value="FAD-bd_PCMH-like_sf"/>
</dbReference>
<feature type="domain" description="CBS" evidence="13">
    <location>
        <begin position="289"/>
        <end position="346"/>
    </location>
</feature>
<evidence type="ECO:0000256" key="11">
    <source>
        <dbReference type="SAM" id="MobiDB-lite"/>
    </source>
</evidence>
<keyword evidence="3" id="KW-1003">Cell membrane</keyword>
<evidence type="ECO:0000256" key="2">
    <source>
        <dbReference type="ARBA" id="ARBA00006337"/>
    </source>
</evidence>
<evidence type="ECO:0000259" key="13">
    <source>
        <dbReference type="PROSITE" id="PS51371"/>
    </source>
</evidence>
<evidence type="ECO:0000256" key="12">
    <source>
        <dbReference type="SAM" id="Phobius"/>
    </source>
</evidence>
<evidence type="ECO:0000259" key="14">
    <source>
        <dbReference type="PROSITE" id="PS51846"/>
    </source>
</evidence>
<dbReference type="SMART" id="SM01091">
    <property type="entry name" value="CorC_HlyC"/>
    <property type="match status" value="1"/>
</dbReference>
<proteinExistence type="inferred from homology"/>
<evidence type="ECO:0000256" key="3">
    <source>
        <dbReference type="ARBA" id="ARBA00022475"/>
    </source>
</evidence>
<dbReference type="InterPro" id="IPR002550">
    <property type="entry name" value="CNNM"/>
</dbReference>
<dbReference type="InterPro" id="IPR044751">
    <property type="entry name" value="Ion_transp-like_CBS"/>
</dbReference>
<dbReference type="InterPro" id="IPR051676">
    <property type="entry name" value="UPF0053_domain"/>
</dbReference>
<dbReference type="FunFam" id="3.10.580.10:FF:000002">
    <property type="entry name" value="Magnesium/cobalt efflux protein CorC"/>
    <property type="match status" value="1"/>
</dbReference>
<dbReference type="InterPro" id="IPR000644">
    <property type="entry name" value="CBS_dom"/>
</dbReference>
<name>A0A917HN50_9BACL</name>
<sequence>MGDPLPIIWQLALIVMLVFMNGFFVAAEFAMVKVRGSRIDTLASEGHKRAKLATHLTANLDAYLSACQLGITLASLGLGWIGEPAIKDLIEPWFHALGFRNAVLVHGVSFAIAFLFITILHIVLGELAPKTVAIRKAEKVTLLTALPLVYFYKLMYPFIWVLNGLAGWLLQRFGLEPASELASAHTEEEIRILMKESHKSGLIDNTELTLVDNIFDFAETTAREIMIPRTEMICLYMKLSLEENKTIALEHMRTRYPVCENEKDNIIGFVHIKDMLKDSDHALSDIRQMMRPVMTVPESMQISNLLKLMQKRKSQIAILIDEYGGTSGLVTLEDIMEEIVGEIQDEFDEERPEIEKRDDSTFSISGLMLIEEVNSYFGLDIDSDDYDTIGGWVYSRIENPPQRGQRVAYGEGIVFVIEETDHLRISRIAVEKTGENAGAGRDGSDSDRGRRYGNASPGSD</sequence>
<protein>
    <submittedName>
        <fullName evidence="15">Membrane protein</fullName>
    </submittedName>
</protein>
<evidence type="ECO:0000313" key="15">
    <source>
        <dbReference type="EMBL" id="GGG83837.1"/>
    </source>
</evidence>
<comment type="similarity">
    <text evidence="2">Belongs to the UPF0053 family.</text>
</comment>
<evidence type="ECO:0000256" key="5">
    <source>
        <dbReference type="ARBA" id="ARBA00022737"/>
    </source>
</evidence>
<dbReference type="RefSeq" id="WP_229692352.1">
    <property type="nucleotide sequence ID" value="NZ_BMHY01000012.1"/>
</dbReference>
<evidence type="ECO:0000256" key="10">
    <source>
        <dbReference type="PROSITE-ProRule" id="PRU01193"/>
    </source>
</evidence>